<accession>A0A926XXX2</accession>
<dbReference type="Proteomes" id="UP000598820">
    <property type="component" value="Unassembled WGS sequence"/>
</dbReference>
<feature type="signal peptide" evidence="1">
    <location>
        <begin position="1"/>
        <end position="20"/>
    </location>
</feature>
<keyword evidence="1" id="KW-0732">Signal</keyword>
<evidence type="ECO:0000256" key="1">
    <source>
        <dbReference type="SAM" id="SignalP"/>
    </source>
</evidence>
<evidence type="ECO:0000313" key="2">
    <source>
        <dbReference type="EMBL" id="MBD2702106.1"/>
    </source>
</evidence>
<evidence type="ECO:0000313" key="3">
    <source>
        <dbReference type="Proteomes" id="UP000598820"/>
    </source>
</evidence>
<dbReference type="EMBL" id="JACWZY010000012">
    <property type="protein sequence ID" value="MBD2702106.1"/>
    <property type="molecule type" value="Genomic_DNA"/>
</dbReference>
<evidence type="ECO:0008006" key="4">
    <source>
        <dbReference type="Google" id="ProtNLM"/>
    </source>
</evidence>
<sequence length="196" mass="21140">MKTFFSILFVNILITTSVSAQVAPTREIGLRMSNFNSIGMVYKKQMRENTFRRYRLAFGNLSANFDQNTSLFSLSAGGAIGKEKRRSVNDKLQFIYGTELIASVTLYSGVNGPVTIDTGNGGSTTITGSNRFLASPSIGIGFVLGAQYNFNPRWYLSAELIPSIIATGTFANGNSIYSINAGFNSGSAGVTGAYRF</sequence>
<gene>
    <name evidence="2" type="ORF">IC229_15755</name>
</gene>
<dbReference type="AlphaFoldDB" id="A0A926XXX2"/>
<feature type="chain" id="PRO_5036954607" description="Outer membrane protein beta-barrel domain-containing protein" evidence="1">
    <location>
        <begin position="21"/>
        <end position="196"/>
    </location>
</feature>
<organism evidence="2 3">
    <name type="scientific">Spirosoma profusum</name>
    <dbReference type="NCBI Taxonomy" id="2771354"/>
    <lineage>
        <taxon>Bacteria</taxon>
        <taxon>Pseudomonadati</taxon>
        <taxon>Bacteroidota</taxon>
        <taxon>Cytophagia</taxon>
        <taxon>Cytophagales</taxon>
        <taxon>Cytophagaceae</taxon>
        <taxon>Spirosoma</taxon>
    </lineage>
</organism>
<keyword evidence="3" id="KW-1185">Reference proteome</keyword>
<dbReference type="RefSeq" id="WP_190887956.1">
    <property type="nucleotide sequence ID" value="NZ_JACWZY010000012.1"/>
</dbReference>
<proteinExistence type="predicted"/>
<name>A0A926XXX2_9BACT</name>
<reference evidence="2" key="1">
    <citation type="submission" date="2020-09" db="EMBL/GenBank/DDBJ databases">
        <authorList>
            <person name="Kim M.K."/>
        </authorList>
    </citation>
    <scope>NUCLEOTIDE SEQUENCE</scope>
    <source>
        <strain evidence="2">BT702</strain>
    </source>
</reference>
<comment type="caution">
    <text evidence="2">The sequence shown here is derived from an EMBL/GenBank/DDBJ whole genome shotgun (WGS) entry which is preliminary data.</text>
</comment>
<protein>
    <recommendedName>
        <fullName evidence="4">Outer membrane protein beta-barrel domain-containing protein</fullName>
    </recommendedName>
</protein>